<reference evidence="2" key="1">
    <citation type="journal article" date="2012" name="Nature">
        <title>The tomato genome sequence provides insights into fleshy fruit evolution.</title>
        <authorList>
            <consortium name="Tomato Genome Consortium"/>
        </authorList>
    </citation>
    <scope>NUCLEOTIDE SEQUENCE [LARGE SCALE GENOMIC DNA]</scope>
    <source>
        <strain evidence="2">cv. Heinz 1706</strain>
    </source>
</reference>
<dbReference type="Proteomes" id="UP000004994">
    <property type="component" value="Chromosome 8"/>
</dbReference>
<dbReference type="EnsemblPlants" id="Solyc08g061497.1.1">
    <property type="protein sequence ID" value="Solyc08g061497.1.1"/>
    <property type="gene ID" value="Solyc08g061497.1"/>
</dbReference>
<organism evidence="2">
    <name type="scientific">Solanum lycopersicum</name>
    <name type="common">Tomato</name>
    <name type="synonym">Lycopersicon esculentum</name>
    <dbReference type="NCBI Taxonomy" id="4081"/>
    <lineage>
        <taxon>Eukaryota</taxon>
        <taxon>Viridiplantae</taxon>
        <taxon>Streptophyta</taxon>
        <taxon>Embryophyta</taxon>
        <taxon>Tracheophyta</taxon>
        <taxon>Spermatophyta</taxon>
        <taxon>Magnoliopsida</taxon>
        <taxon>eudicotyledons</taxon>
        <taxon>Gunneridae</taxon>
        <taxon>Pentapetalae</taxon>
        <taxon>asterids</taxon>
        <taxon>lamiids</taxon>
        <taxon>Solanales</taxon>
        <taxon>Solanaceae</taxon>
        <taxon>Solanoideae</taxon>
        <taxon>Solaneae</taxon>
        <taxon>Solanum</taxon>
        <taxon>Solanum subgen. Lycopersicon</taxon>
    </lineage>
</organism>
<keyword evidence="3" id="KW-1185">Reference proteome</keyword>
<accession>A0A3Q7HPN1</accession>
<proteinExistence type="predicted"/>
<dbReference type="InParanoid" id="A0A3Q7HPN1"/>
<protein>
    <submittedName>
        <fullName evidence="2">Uncharacterized protein</fullName>
    </submittedName>
</protein>
<reference evidence="2" key="2">
    <citation type="submission" date="2019-01" db="UniProtKB">
        <authorList>
            <consortium name="EnsemblPlants"/>
        </authorList>
    </citation>
    <scope>IDENTIFICATION</scope>
    <source>
        <strain evidence="2">cv. Heinz 1706</strain>
    </source>
</reference>
<evidence type="ECO:0000313" key="3">
    <source>
        <dbReference type="Proteomes" id="UP000004994"/>
    </source>
</evidence>
<dbReference type="AlphaFoldDB" id="A0A3Q7HPN1"/>
<name>A0A3Q7HPN1_SOLLC</name>
<evidence type="ECO:0000313" key="2">
    <source>
        <dbReference type="EnsemblPlants" id="Solyc08g061497.1.1"/>
    </source>
</evidence>
<feature type="compositionally biased region" description="Polar residues" evidence="1">
    <location>
        <begin position="1"/>
        <end position="24"/>
    </location>
</feature>
<dbReference type="Gramene" id="Solyc08g061497.1.1">
    <property type="protein sequence ID" value="Solyc08g061497.1.1"/>
    <property type="gene ID" value="Solyc08g061497.1"/>
</dbReference>
<evidence type="ECO:0000256" key="1">
    <source>
        <dbReference type="SAM" id="MobiDB-lite"/>
    </source>
</evidence>
<sequence>MDSSVSTAQIDSSQSQTSPASTMTLIDGGHGSERQFQPQIDYKKGRQIQIQKRPNKIQREKQREFKFESWRPSSCLLLSKSNLMDVDFSGLKMQILRGINCCFKHPNSADFNLEKCSVSSSNSAMF</sequence>
<feature type="region of interest" description="Disordered" evidence="1">
    <location>
        <begin position="1"/>
        <end position="39"/>
    </location>
</feature>